<accession>A0AAV2SCD6</accession>
<organism evidence="1 2">
    <name type="scientific">Meganyctiphanes norvegica</name>
    <name type="common">Northern krill</name>
    <name type="synonym">Thysanopoda norvegica</name>
    <dbReference type="NCBI Taxonomy" id="48144"/>
    <lineage>
        <taxon>Eukaryota</taxon>
        <taxon>Metazoa</taxon>
        <taxon>Ecdysozoa</taxon>
        <taxon>Arthropoda</taxon>
        <taxon>Crustacea</taxon>
        <taxon>Multicrustacea</taxon>
        <taxon>Malacostraca</taxon>
        <taxon>Eumalacostraca</taxon>
        <taxon>Eucarida</taxon>
        <taxon>Euphausiacea</taxon>
        <taxon>Euphausiidae</taxon>
        <taxon>Meganyctiphanes</taxon>
    </lineage>
</organism>
<dbReference type="AlphaFoldDB" id="A0AAV2SCD6"/>
<evidence type="ECO:0008006" key="3">
    <source>
        <dbReference type="Google" id="ProtNLM"/>
    </source>
</evidence>
<reference evidence="1 2" key="1">
    <citation type="submission" date="2024-05" db="EMBL/GenBank/DDBJ databases">
        <authorList>
            <person name="Wallberg A."/>
        </authorList>
    </citation>
    <scope>NUCLEOTIDE SEQUENCE [LARGE SCALE GENOMIC DNA]</scope>
</reference>
<protein>
    <recommendedName>
        <fullName evidence="3">Apolipoprotein B</fullName>
    </recommendedName>
</protein>
<gene>
    <name evidence="1" type="ORF">MNOR_LOCUS35840</name>
</gene>
<dbReference type="EMBL" id="CAXKWB010061729">
    <property type="protein sequence ID" value="CAL4184411.1"/>
    <property type="molecule type" value="Genomic_DNA"/>
</dbReference>
<proteinExistence type="predicted"/>
<feature type="non-terminal residue" evidence="1">
    <location>
        <position position="364"/>
    </location>
</feature>
<name>A0AAV2SCD6_MEGNR</name>
<evidence type="ECO:0000313" key="2">
    <source>
        <dbReference type="Proteomes" id="UP001497623"/>
    </source>
</evidence>
<feature type="non-terminal residue" evidence="1">
    <location>
        <position position="1"/>
    </location>
</feature>
<dbReference type="Proteomes" id="UP001497623">
    <property type="component" value="Unassembled WGS sequence"/>
</dbReference>
<sequence length="364" mass="40591">GYTNAKLLAKAETLLLPITIGVELDVPTKSPWFMVVQKAELKVATRKAIAFEGLILRKGAGQYLNSVAVHYYGSNVMKIEATHILTGKSFENFSFITDMTAILGNHEFGTKFTIKHEKSVVGAIWELRREGANIFIVNLKHIMDTKLYTTIIEIGLPTLPKSLKFNNVIEVIEFLNYKIITDVHMDDTALVHIEGPVFCQFGNAMMKYNIDLKMSGAFDGVIKFMNAALISLEKTQFTIDMRHATTPLVFVDILADRTNAAETTAKAVIHLPIVLKAEYAAALSSGLIHTSMNTIVFPTTSIARKFKGYADLNLKEQKFKADFYWDAEKDTNKKLSLITGYMVDTSMRKILVQGDLTISSLTYG</sequence>
<keyword evidence="2" id="KW-1185">Reference proteome</keyword>
<evidence type="ECO:0000313" key="1">
    <source>
        <dbReference type="EMBL" id="CAL4184411.1"/>
    </source>
</evidence>
<comment type="caution">
    <text evidence="1">The sequence shown here is derived from an EMBL/GenBank/DDBJ whole genome shotgun (WGS) entry which is preliminary data.</text>
</comment>